<accession>K6WFK4</accession>
<evidence type="ECO:0000313" key="2">
    <source>
        <dbReference type="Proteomes" id="UP000008366"/>
    </source>
</evidence>
<dbReference type="STRING" id="1184609.KILIM_099_00040"/>
<dbReference type="AlphaFoldDB" id="K6WFK4"/>
<comment type="caution">
    <text evidence="1">The sequence shown here is derived from an EMBL/GenBank/DDBJ whole genome shotgun (WGS) entry which is preliminary data.</text>
</comment>
<name>K6WFK4_9MICO</name>
<dbReference type="CDD" id="cd04647">
    <property type="entry name" value="LbH_MAT_like"/>
    <property type="match status" value="1"/>
</dbReference>
<dbReference type="SUPFAM" id="SSF51161">
    <property type="entry name" value="Trimeric LpxA-like enzymes"/>
    <property type="match status" value="1"/>
</dbReference>
<dbReference type="eggNOG" id="COG0110">
    <property type="taxonomic scope" value="Bacteria"/>
</dbReference>
<protein>
    <recommendedName>
        <fullName evidence="3">Acetyltransferase</fullName>
    </recommendedName>
</protein>
<dbReference type="EMBL" id="BAHD01000099">
    <property type="protein sequence ID" value="GAB98080.1"/>
    <property type="molecule type" value="Genomic_DNA"/>
</dbReference>
<evidence type="ECO:0000313" key="1">
    <source>
        <dbReference type="EMBL" id="GAB98080.1"/>
    </source>
</evidence>
<proteinExistence type="predicted"/>
<dbReference type="InterPro" id="IPR051159">
    <property type="entry name" value="Hexapeptide_acetyltransf"/>
</dbReference>
<dbReference type="Proteomes" id="UP000008366">
    <property type="component" value="Unassembled WGS sequence"/>
</dbReference>
<keyword evidence="2" id="KW-1185">Reference proteome</keyword>
<sequence length="187" mass="19796">MRRRFSPQRLIKYAVYYLVASRMPRKRSPLGFIGRSMRTWACASLFDHLGVDTNVDKGVYFGSGAGVSLGDRSGIGVESMVLGTVRIGDDVMIGPRCVIVSHEHIYDDDSRPMNSQGMAPDLPVLIGNDVWLGVGVTLLPGVRIGDGAVVAAGGVVTHDVEAGDIVGGVPAKPIGRRSGATRLPPGL</sequence>
<gene>
    <name evidence="1" type="ORF">KILIM_099_00040</name>
</gene>
<dbReference type="Gene3D" id="2.160.10.10">
    <property type="entry name" value="Hexapeptide repeat proteins"/>
    <property type="match status" value="1"/>
</dbReference>
<dbReference type="Pfam" id="PF00132">
    <property type="entry name" value="Hexapep"/>
    <property type="match status" value="1"/>
</dbReference>
<dbReference type="InterPro" id="IPR001451">
    <property type="entry name" value="Hexapep"/>
</dbReference>
<evidence type="ECO:0008006" key="3">
    <source>
        <dbReference type="Google" id="ProtNLM"/>
    </source>
</evidence>
<dbReference type="Pfam" id="PF14602">
    <property type="entry name" value="Hexapep_2"/>
    <property type="match status" value="1"/>
</dbReference>
<reference evidence="1 2" key="1">
    <citation type="submission" date="2012-08" db="EMBL/GenBank/DDBJ databases">
        <title>Whole genome shotgun sequence of Kineosphaera limosa NBRC 100340.</title>
        <authorList>
            <person name="Yoshida I."/>
            <person name="Isaki S."/>
            <person name="Hosoyama A."/>
            <person name="Tsuchikane K."/>
            <person name="Katsumata H."/>
            <person name="Ando Y."/>
            <person name="Ohji S."/>
            <person name="Hamada M."/>
            <person name="Tamura T."/>
            <person name="Yamazoe A."/>
            <person name="Yamazaki S."/>
            <person name="Fujita N."/>
        </authorList>
    </citation>
    <scope>NUCLEOTIDE SEQUENCE [LARGE SCALE GENOMIC DNA]</scope>
    <source>
        <strain evidence="1 2">NBRC 100340</strain>
    </source>
</reference>
<dbReference type="InterPro" id="IPR011004">
    <property type="entry name" value="Trimer_LpxA-like_sf"/>
</dbReference>
<dbReference type="PANTHER" id="PTHR23416">
    <property type="entry name" value="SIALIC ACID SYNTHASE-RELATED"/>
    <property type="match status" value="1"/>
</dbReference>
<organism evidence="1 2">
    <name type="scientific">Kineosphaera limosa NBRC 100340</name>
    <dbReference type="NCBI Taxonomy" id="1184609"/>
    <lineage>
        <taxon>Bacteria</taxon>
        <taxon>Bacillati</taxon>
        <taxon>Actinomycetota</taxon>
        <taxon>Actinomycetes</taxon>
        <taxon>Micrococcales</taxon>
        <taxon>Dermatophilaceae</taxon>
        <taxon>Kineosphaera</taxon>
    </lineage>
</organism>
<dbReference type="OrthoDB" id="2643438at2"/>